<comment type="caution">
    <text evidence="2">The sequence shown here is derived from an EMBL/GenBank/DDBJ whole genome shotgun (WGS) entry which is preliminary data.</text>
</comment>
<dbReference type="EMBL" id="JAHUZE010000004">
    <property type="protein sequence ID" value="MBV7380442.1"/>
    <property type="molecule type" value="Genomic_DNA"/>
</dbReference>
<keyword evidence="1" id="KW-1133">Transmembrane helix</keyword>
<accession>A0ABS6T5D2</accession>
<proteinExistence type="predicted"/>
<evidence type="ECO:0008006" key="4">
    <source>
        <dbReference type="Google" id="ProtNLM"/>
    </source>
</evidence>
<dbReference type="Proteomes" id="UP000756530">
    <property type="component" value="Unassembled WGS sequence"/>
</dbReference>
<dbReference type="Pfam" id="PF24686">
    <property type="entry name" value="FLQE3_permease"/>
    <property type="match status" value="1"/>
</dbReference>
<name>A0ABS6T5D2_9RHOB</name>
<feature type="transmembrane region" description="Helical" evidence="1">
    <location>
        <begin position="21"/>
        <end position="39"/>
    </location>
</feature>
<feature type="transmembrane region" description="Helical" evidence="1">
    <location>
        <begin position="118"/>
        <end position="137"/>
    </location>
</feature>
<keyword evidence="3" id="KW-1185">Reference proteome</keyword>
<sequence length="232" mass="24782">MTAFGSLLGHDARLQFRYGIYYAYAFVVGFYVVTIWSLGAALPGWFVGLLIYTDPAVVGFFFLGALMMLEKSEGVRAALGITPMTASDYFWAKTVTLSTLSVVAVLAMSVALHKGANLLVLLPTVFLTSVFYLGIGVQVTRLFSTVTSYLMGSMLVLLPIVLPAGLAFIPDMPIWAMLVPTAAQFKLILIGTNFGDAAFGEIVLMLTVSVVGAVASVAVAQRSLKADFGRAK</sequence>
<keyword evidence="1" id="KW-0472">Membrane</keyword>
<protein>
    <recommendedName>
        <fullName evidence="4">Fluoroquinolone transport system permease protein</fullName>
    </recommendedName>
</protein>
<gene>
    <name evidence="2" type="ORF">KJP28_16070</name>
</gene>
<reference evidence="2 3" key="1">
    <citation type="submission" date="2021-05" db="EMBL/GenBank/DDBJ databases">
        <title>Culturable bacteria isolated from Daya Bay.</title>
        <authorList>
            <person name="Zheng W."/>
            <person name="Yu S."/>
            <person name="Huang Y."/>
        </authorList>
    </citation>
    <scope>NUCLEOTIDE SEQUENCE [LARGE SCALE GENOMIC DNA]</scope>
    <source>
        <strain evidence="2 3">DP4N28-5</strain>
    </source>
</reference>
<feature type="transmembrane region" description="Helical" evidence="1">
    <location>
        <begin position="45"/>
        <end position="69"/>
    </location>
</feature>
<feature type="transmembrane region" description="Helical" evidence="1">
    <location>
        <begin position="202"/>
        <end position="220"/>
    </location>
</feature>
<dbReference type="RefSeq" id="WP_218393649.1">
    <property type="nucleotide sequence ID" value="NZ_JAHUZE010000004.1"/>
</dbReference>
<feature type="transmembrane region" description="Helical" evidence="1">
    <location>
        <begin position="149"/>
        <end position="169"/>
    </location>
</feature>
<evidence type="ECO:0000313" key="2">
    <source>
        <dbReference type="EMBL" id="MBV7380442.1"/>
    </source>
</evidence>
<keyword evidence="1" id="KW-0812">Transmembrane</keyword>
<organism evidence="2 3">
    <name type="scientific">Maritimibacter dapengensis</name>
    <dbReference type="NCBI Taxonomy" id="2836868"/>
    <lineage>
        <taxon>Bacteria</taxon>
        <taxon>Pseudomonadati</taxon>
        <taxon>Pseudomonadota</taxon>
        <taxon>Alphaproteobacteria</taxon>
        <taxon>Rhodobacterales</taxon>
        <taxon>Roseobacteraceae</taxon>
        <taxon>Maritimibacter</taxon>
    </lineage>
</organism>
<dbReference type="InterPro" id="IPR056926">
    <property type="entry name" value="FLQE3_permease"/>
</dbReference>
<evidence type="ECO:0000256" key="1">
    <source>
        <dbReference type="SAM" id="Phobius"/>
    </source>
</evidence>
<feature type="transmembrane region" description="Helical" evidence="1">
    <location>
        <begin position="90"/>
        <end position="112"/>
    </location>
</feature>
<evidence type="ECO:0000313" key="3">
    <source>
        <dbReference type="Proteomes" id="UP000756530"/>
    </source>
</evidence>